<evidence type="ECO:0000313" key="2">
    <source>
        <dbReference type="Proteomes" id="UP000001785"/>
    </source>
</evidence>
<dbReference type="RefSeq" id="NP_899370.1">
    <property type="nucleotide sequence ID" value="NC_005083.2"/>
</dbReference>
<dbReference type="GO" id="GO:0006400">
    <property type="term" value="P:tRNA modification"/>
    <property type="evidence" value="ECO:0007669"/>
    <property type="project" value="InterPro"/>
</dbReference>
<dbReference type="Proteomes" id="UP000001785">
    <property type="component" value="Segment"/>
</dbReference>
<dbReference type="Gene3D" id="3.20.20.105">
    <property type="entry name" value="Queuine tRNA-ribosyltransferase-like"/>
    <property type="match status" value="1"/>
</dbReference>
<name>Q6WI30_BPKVM</name>
<dbReference type="KEGG" id="vg:2545901"/>
<dbReference type="InterPro" id="IPR036511">
    <property type="entry name" value="TGT-like_sf"/>
</dbReference>
<accession>Q6WI30</accession>
<protein>
    <submittedName>
        <fullName evidence="1">Uncharacterized protein</fullName>
    </submittedName>
</protein>
<gene>
    <name evidence="1" type="ORF">KVP40.0122</name>
</gene>
<dbReference type="OrthoDB" id="4624at10239"/>
<evidence type="ECO:0000313" key="1">
    <source>
        <dbReference type="EMBL" id="AAQ64193.1"/>
    </source>
</evidence>
<keyword evidence="2" id="KW-1185">Reference proteome</keyword>
<organism evidence="1 2">
    <name type="scientific">Vibrio phage KVP40 (isolate Vibrio parahaemolyticus/Japan/Matsuzaki/1991)</name>
    <name type="common">KVP40</name>
    <name type="synonym">Bacteriophage KVP40</name>
    <dbReference type="NCBI Taxonomy" id="75320"/>
    <lineage>
        <taxon>Viruses</taxon>
        <taxon>Duplodnaviria</taxon>
        <taxon>Heunggongvirae</taxon>
        <taxon>Uroviricota</taxon>
        <taxon>Caudoviricetes</taxon>
        <taxon>Pantevenvirales</taxon>
        <taxon>Straboviridae</taxon>
        <taxon>Schizotequatrovirus</taxon>
        <taxon>Schizotequatrovirus KVP40</taxon>
    </lineage>
</organism>
<dbReference type="GeneID" id="2545901"/>
<proteinExistence type="predicted"/>
<dbReference type="EMBL" id="AY283928">
    <property type="protein sequence ID" value="AAQ64193.1"/>
    <property type="molecule type" value="Genomic_DNA"/>
</dbReference>
<organismHost>
    <name type="scientific">Vibrio parahaemolyticus</name>
    <dbReference type="NCBI Taxonomy" id="670"/>
</organismHost>
<reference evidence="1 2" key="1">
    <citation type="journal article" date="2003" name="J. Bacteriol.">
        <title>Complete genome sequence of the broad-host-range vibriophage KVP40: comparative genomics of a T4-related bacteriophage.</title>
        <authorList>
            <person name="Miller E."/>
            <person name="Heidelberg J."/>
            <person name="Eisen J."/>
            <person name="Nelson W."/>
            <person name="Durkin A."/>
            <person name="Ciecko A."/>
            <person name="Feldblyum T."/>
            <person name="White O."/>
            <person name="Paulsen I."/>
            <person name="Nierman W."/>
            <person name="Lee J."/>
            <person name="Szczypinski B."/>
            <person name="Fraser C."/>
        </authorList>
    </citation>
    <scope>NUCLEOTIDE SEQUENCE</scope>
    <source>
        <strain evidence="2">Isolate Vibrio parahaemolyticus/Japan/Matsuzaki /1991</strain>
    </source>
</reference>
<sequence>MMIIEYVMSATGHARLGAAHKLMDVVDTSYLRDILNAAQDLDGVHKISMLYNAYTEKKVGHQINDLFGDSVYKVHVDSGGLQIVNLGLENTPELRKAVYENQAESGDIGMCFDEIPLHNEAKGGGAARINTKDKVFMYDLAYKYGVKTGKNIRAQIETYIEKGSKCKPYIILQGNSDDDFKAFSDGIMSQLEGVEDHIAGCAAADTCIGNGVRESIDMMSVIPKLNIPEKAKKSVHMLGVGSVKRLLPAVALIRSGYFGDDFHISYDSSTHTGCLTNREYTDKLGRRRKISGHGIMKDGKKLPSRELDEMLDEVWGRFGHTLPRSKEEFKEFATRLWLKELDKETMTDEDIVFEVACNLCIILSQVNNFQAIISETFDLNTPKAADLSAFFGGSIEKKEPQEGFKKWSAIRRLDVLDKLLDVKTIEAYDRWHSSYVDRLPSMRIRRGTTAEFPAFKEQE</sequence>